<keyword evidence="4 5" id="KW-0408">Iron</keyword>
<evidence type="ECO:0000256" key="2">
    <source>
        <dbReference type="ARBA" id="ARBA00022964"/>
    </source>
</evidence>
<feature type="binding site" evidence="5">
    <location>
        <position position="33"/>
    </location>
    <ligand>
        <name>Fe cation</name>
        <dbReference type="ChEBI" id="CHEBI:24875"/>
        <note>catalytic</note>
    </ligand>
</feature>
<dbReference type="InParanoid" id="F4S9D3"/>
<reference evidence="8" key="1">
    <citation type="journal article" date="2011" name="Proc. Natl. Acad. Sci. U.S.A.">
        <title>Obligate biotrophy features unraveled by the genomic analysis of rust fungi.</title>
        <authorList>
            <person name="Duplessis S."/>
            <person name="Cuomo C.A."/>
            <person name="Lin Y.-C."/>
            <person name="Aerts A."/>
            <person name="Tisserant E."/>
            <person name="Veneault-Fourrey C."/>
            <person name="Joly D.L."/>
            <person name="Hacquard S."/>
            <person name="Amselem J."/>
            <person name="Cantarel B.L."/>
            <person name="Chiu R."/>
            <person name="Coutinho P.M."/>
            <person name="Feau N."/>
            <person name="Field M."/>
            <person name="Frey P."/>
            <person name="Gelhaye E."/>
            <person name="Goldberg J."/>
            <person name="Grabherr M.G."/>
            <person name="Kodira C.D."/>
            <person name="Kohler A."/>
            <person name="Kuees U."/>
            <person name="Lindquist E.A."/>
            <person name="Lucas S.M."/>
            <person name="Mago R."/>
            <person name="Mauceli E."/>
            <person name="Morin E."/>
            <person name="Murat C."/>
            <person name="Pangilinan J.L."/>
            <person name="Park R."/>
            <person name="Pearson M."/>
            <person name="Quesneville H."/>
            <person name="Rouhier N."/>
            <person name="Sakthikumar S."/>
            <person name="Salamov A.A."/>
            <person name="Schmutz J."/>
            <person name="Selles B."/>
            <person name="Shapiro H."/>
            <person name="Tanguay P."/>
            <person name="Tuskan G.A."/>
            <person name="Henrissat B."/>
            <person name="Van de Peer Y."/>
            <person name="Rouze P."/>
            <person name="Ellis J.G."/>
            <person name="Dodds P.N."/>
            <person name="Schein J.E."/>
            <person name="Zhong S."/>
            <person name="Hamelin R.C."/>
            <person name="Grigoriev I.V."/>
            <person name="Szabo L.J."/>
            <person name="Martin F."/>
        </authorList>
    </citation>
    <scope>NUCLEOTIDE SEQUENCE [LARGE SCALE GENOMIC DNA]</scope>
    <source>
        <strain evidence="8">98AG31 / pathotype 3-4-7</strain>
    </source>
</reference>
<evidence type="ECO:0000313" key="8">
    <source>
        <dbReference type="Proteomes" id="UP000001072"/>
    </source>
</evidence>
<evidence type="ECO:0000256" key="3">
    <source>
        <dbReference type="ARBA" id="ARBA00023002"/>
    </source>
</evidence>
<dbReference type="STRING" id="747676.F4S9D3"/>
<dbReference type="GO" id="GO:0051213">
    <property type="term" value="F:dioxygenase activity"/>
    <property type="evidence" value="ECO:0007669"/>
    <property type="project" value="UniProtKB-KW"/>
</dbReference>
<dbReference type="InterPro" id="IPR027450">
    <property type="entry name" value="AlkB-like"/>
</dbReference>
<dbReference type="OrthoDB" id="6614653at2759"/>
<dbReference type="InterPro" id="IPR004574">
    <property type="entry name" value="Alkb"/>
</dbReference>
<dbReference type="HOGENOM" id="CLU_160840_0_0_1"/>
<dbReference type="PANTHER" id="PTHR16557">
    <property type="entry name" value="ALKYLATED DNA REPAIR PROTEIN ALKB-RELATED"/>
    <property type="match status" value="1"/>
</dbReference>
<feature type="binding site" evidence="5">
    <location>
        <position position="86"/>
    </location>
    <ligand>
        <name>Fe cation</name>
        <dbReference type="ChEBI" id="CHEBI:24875"/>
        <note>catalytic</note>
    </ligand>
</feature>
<comment type="cofactor">
    <cofactor evidence="5">
        <name>Fe(2+)</name>
        <dbReference type="ChEBI" id="CHEBI:29033"/>
    </cofactor>
    <text evidence="5">Binds 1 Fe(2+) ion per subunit.</text>
</comment>
<dbReference type="GO" id="GO:0005634">
    <property type="term" value="C:nucleus"/>
    <property type="evidence" value="ECO:0007669"/>
    <property type="project" value="TreeGrafter"/>
</dbReference>
<dbReference type="EMBL" id="GL883170">
    <property type="protein sequence ID" value="EGF98748.1"/>
    <property type="molecule type" value="Genomic_DNA"/>
</dbReference>
<evidence type="ECO:0000256" key="4">
    <source>
        <dbReference type="ARBA" id="ARBA00023004"/>
    </source>
</evidence>
<evidence type="ECO:0000259" key="6">
    <source>
        <dbReference type="PROSITE" id="PS51471"/>
    </source>
</evidence>
<dbReference type="GO" id="GO:0046872">
    <property type="term" value="F:metal ion binding"/>
    <property type="evidence" value="ECO:0007669"/>
    <property type="project" value="UniProtKB-KW"/>
</dbReference>
<evidence type="ECO:0000313" key="7">
    <source>
        <dbReference type="EMBL" id="EGF98748.1"/>
    </source>
</evidence>
<evidence type="ECO:0000256" key="1">
    <source>
        <dbReference type="ARBA" id="ARBA00022723"/>
    </source>
</evidence>
<dbReference type="Proteomes" id="UP000001072">
    <property type="component" value="Unassembled WGS sequence"/>
</dbReference>
<dbReference type="InterPro" id="IPR037151">
    <property type="entry name" value="AlkB-like_sf"/>
</dbReference>
<keyword evidence="2" id="KW-0223">Dioxygenase</keyword>
<dbReference type="Pfam" id="PF13532">
    <property type="entry name" value="2OG-FeII_Oxy_2"/>
    <property type="match status" value="1"/>
</dbReference>
<evidence type="ECO:0000256" key="5">
    <source>
        <dbReference type="PIRSR" id="PIRSR604574-2"/>
    </source>
</evidence>
<dbReference type="GeneID" id="18929146"/>
<proteinExistence type="predicted"/>
<dbReference type="InterPro" id="IPR005123">
    <property type="entry name" value="Oxoglu/Fe-dep_dioxygenase_dom"/>
</dbReference>
<dbReference type="AlphaFoldDB" id="F4S9D3"/>
<dbReference type="VEuPathDB" id="FungiDB:MELLADRAFT_58012"/>
<sequence length="128" mass="14465">MSDPRPGWRDGYRPEAGVINFYQYKDSLTAHVDHSEVSVDSPLVSLSIGNACVFLIGPNRDETPLALRLESGDALIMAGESRRFFHGVPRIIENSLPSWLSQTQEEDVCWTDWFKNGGRINLNVRQVF</sequence>
<name>F4S9D3_MELLP</name>
<organism evidence="8">
    <name type="scientific">Melampsora larici-populina (strain 98AG31 / pathotype 3-4-7)</name>
    <name type="common">Poplar leaf rust fungus</name>
    <dbReference type="NCBI Taxonomy" id="747676"/>
    <lineage>
        <taxon>Eukaryota</taxon>
        <taxon>Fungi</taxon>
        <taxon>Dikarya</taxon>
        <taxon>Basidiomycota</taxon>
        <taxon>Pucciniomycotina</taxon>
        <taxon>Pucciniomycetes</taxon>
        <taxon>Pucciniales</taxon>
        <taxon>Melampsoraceae</taxon>
        <taxon>Melampsora</taxon>
    </lineage>
</organism>
<gene>
    <name evidence="7" type="ORF">MELLADRAFT_58012</name>
</gene>
<dbReference type="RefSeq" id="XP_007417983.1">
    <property type="nucleotide sequence ID" value="XM_007417921.1"/>
</dbReference>
<accession>F4S9D3</accession>
<keyword evidence="3" id="KW-0560">Oxidoreductase</keyword>
<feature type="domain" description="Fe2OG dioxygenase" evidence="6">
    <location>
        <begin position="13"/>
        <end position="128"/>
    </location>
</feature>
<dbReference type="Gene3D" id="2.60.120.590">
    <property type="entry name" value="Alpha-ketoglutarate-dependent dioxygenase AlkB-like"/>
    <property type="match status" value="1"/>
</dbReference>
<keyword evidence="1 5" id="KW-0479">Metal-binding</keyword>
<dbReference type="eggNOG" id="KOG2731">
    <property type="taxonomic scope" value="Eukaryota"/>
</dbReference>
<keyword evidence="8" id="KW-1185">Reference proteome</keyword>
<protein>
    <recommendedName>
        <fullName evidence="6">Fe2OG dioxygenase domain-containing protein</fullName>
    </recommendedName>
</protein>
<dbReference type="SUPFAM" id="SSF51197">
    <property type="entry name" value="Clavaminate synthase-like"/>
    <property type="match status" value="1"/>
</dbReference>
<dbReference type="GO" id="GO:0005737">
    <property type="term" value="C:cytoplasm"/>
    <property type="evidence" value="ECO:0007669"/>
    <property type="project" value="TreeGrafter"/>
</dbReference>
<dbReference type="KEGG" id="mlr:MELLADRAFT_58012"/>
<dbReference type="PROSITE" id="PS51471">
    <property type="entry name" value="FE2OG_OXY"/>
    <property type="match status" value="1"/>
</dbReference>
<dbReference type="PANTHER" id="PTHR16557:SF2">
    <property type="entry name" value="NUCLEIC ACID DIOXYGENASE ALKBH1"/>
    <property type="match status" value="1"/>
</dbReference>
<feature type="binding site" evidence="5">
    <location>
        <position position="31"/>
    </location>
    <ligand>
        <name>Fe cation</name>
        <dbReference type="ChEBI" id="CHEBI:24875"/>
        <note>catalytic</note>
    </ligand>
</feature>